<evidence type="ECO:0000256" key="1">
    <source>
        <dbReference type="SAM" id="SignalP"/>
    </source>
</evidence>
<gene>
    <name evidence="3" type="ORF">SAMN05444277_107163</name>
</gene>
<dbReference type="InterPro" id="IPR037682">
    <property type="entry name" value="TonB_C"/>
</dbReference>
<dbReference type="Gene3D" id="3.30.1150.10">
    <property type="match status" value="1"/>
</dbReference>
<dbReference type="SUPFAM" id="SSF82185">
    <property type="entry name" value="Histone H3 K4-specific methyltransferase SET7/9 N-terminal domain"/>
    <property type="match status" value="1"/>
</dbReference>
<name>A0A1I5X2Q9_9BACT</name>
<feature type="domain" description="TonB C-terminal" evidence="2">
    <location>
        <begin position="473"/>
        <end position="534"/>
    </location>
</feature>
<dbReference type="GO" id="GO:0055085">
    <property type="term" value="P:transmembrane transport"/>
    <property type="evidence" value="ECO:0007669"/>
    <property type="project" value="InterPro"/>
</dbReference>
<dbReference type="AlphaFoldDB" id="A0A1I5X2Q9"/>
<sequence length="537" mass="62003">MFIKRKPWLLFAISLLYCCTAISQEKKDTIYFDEYWSICEKPVAEYYRVCTLNKEKSIFYKGIVEDYYINGQLEMRGYYNNNGLKEGNFNFYAKDGTKLIKGQFLDNNMSGNWFFYDLEGKTTGIFNCKSESDFTPIFIINEKGDTVLKDGNGKFVVDLQNQLPEFYYGKKSFIIEGTVEDGLKEGVFNCYNKVPEKRLFFSLVYKKGKPKPNRTQFNNGFIPTVTDFQFSLTPSNLAKIDQFYHTNFVFELAPNGLNAENKLVNFLVNNETPFIEANAKNTNDNDKLFFDIIKSVLYDSLIKFRLAKDPYFKRFKSPVTSYFSAAFSKNEKSSFLKITGNIGLTVDTSGYIVNSVYYSNLTKRQINKMDYYFSHIINLYPYYMNAEKVMHNVNLKLNMLIDTLKNDSFHVSYLIYNEDLVKENDPAKYIDTSGVYSVVQVEAKFPGNWLMYITRNLNSMVPANNGAPKGKYSVTVSFLVDETGNISEVKAENDPGYGTAEEAVRVMKKMPKWMPAIRDGKNVKYRQKQTIVFVVSN</sequence>
<dbReference type="RefSeq" id="WP_177191903.1">
    <property type="nucleotide sequence ID" value="NZ_FOXQ01000007.1"/>
</dbReference>
<keyword evidence="4" id="KW-1185">Reference proteome</keyword>
<feature type="chain" id="PRO_5011665126" evidence="1">
    <location>
        <begin position="24"/>
        <end position="537"/>
    </location>
</feature>
<dbReference type="SUPFAM" id="SSF74653">
    <property type="entry name" value="TolA/TonB C-terminal domain"/>
    <property type="match status" value="1"/>
</dbReference>
<organism evidence="3 4">
    <name type="scientific">Parafilimonas terrae</name>
    <dbReference type="NCBI Taxonomy" id="1465490"/>
    <lineage>
        <taxon>Bacteria</taxon>
        <taxon>Pseudomonadati</taxon>
        <taxon>Bacteroidota</taxon>
        <taxon>Chitinophagia</taxon>
        <taxon>Chitinophagales</taxon>
        <taxon>Chitinophagaceae</taxon>
        <taxon>Parafilimonas</taxon>
    </lineage>
</organism>
<dbReference type="Proteomes" id="UP000199031">
    <property type="component" value="Unassembled WGS sequence"/>
</dbReference>
<keyword evidence="1" id="KW-0732">Signal</keyword>
<feature type="signal peptide" evidence="1">
    <location>
        <begin position="1"/>
        <end position="23"/>
    </location>
</feature>
<protein>
    <submittedName>
        <fullName evidence="3">TonB protein C-terminal</fullName>
    </submittedName>
</protein>
<reference evidence="3 4" key="1">
    <citation type="submission" date="2016-10" db="EMBL/GenBank/DDBJ databases">
        <authorList>
            <person name="de Groot N.N."/>
        </authorList>
    </citation>
    <scope>NUCLEOTIDE SEQUENCE [LARGE SCALE GENOMIC DNA]</scope>
    <source>
        <strain evidence="3 4">DSM 28286</strain>
    </source>
</reference>
<accession>A0A1I5X2Q9</accession>
<dbReference type="Gene3D" id="3.90.930.1">
    <property type="match status" value="1"/>
</dbReference>
<proteinExistence type="predicted"/>
<dbReference type="Pfam" id="PF03544">
    <property type="entry name" value="TonB_C"/>
    <property type="match status" value="1"/>
</dbReference>
<dbReference type="STRING" id="1465490.SAMN05444277_107163"/>
<evidence type="ECO:0000313" key="3">
    <source>
        <dbReference type="EMBL" id="SFQ26151.1"/>
    </source>
</evidence>
<evidence type="ECO:0000259" key="2">
    <source>
        <dbReference type="Pfam" id="PF03544"/>
    </source>
</evidence>
<evidence type="ECO:0000313" key="4">
    <source>
        <dbReference type="Proteomes" id="UP000199031"/>
    </source>
</evidence>
<dbReference type="EMBL" id="FOXQ01000007">
    <property type="protein sequence ID" value="SFQ26151.1"/>
    <property type="molecule type" value="Genomic_DNA"/>
</dbReference>